<sequence>RRKNLRIDQQATGGPAIGKNARRRLRTVRERGSHSGSGKQINQAPISIWENRSGEPHREEKYMVWEMNGRAALDDTRTDPIRDSNACRRLLEIRMRYEIYIEGRALSGILRTQIWDWRDKNTDLVGDRTDENTDMECPIESIELF</sequence>
<accession>A0AA38BYX5</accession>
<proteinExistence type="predicted"/>
<dbReference type="Proteomes" id="UP000824469">
    <property type="component" value="Unassembled WGS sequence"/>
</dbReference>
<evidence type="ECO:0000313" key="3">
    <source>
        <dbReference type="Proteomes" id="UP000824469"/>
    </source>
</evidence>
<comment type="caution">
    <text evidence="2">The sequence shown here is derived from an EMBL/GenBank/DDBJ whole genome shotgun (WGS) entry which is preliminary data.</text>
</comment>
<organism evidence="2 3">
    <name type="scientific">Taxus chinensis</name>
    <name type="common">Chinese yew</name>
    <name type="synonym">Taxus wallichiana var. chinensis</name>
    <dbReference type="NCBI Taxonomy" id="29808"/>
    <lineage>
        <taxon>Eukaryota</taxon>
        <taxon>Viridiplantae</taxon>
        <taxon>Streptophyta</taxon>
        <taxon>Embryophyta</taxon>
        <taxon>Tracheophyta</taxon>
        <taxon>Spermatophyta</taxon>
        <taxon>Pinopsida</taxon>
        <taxon>Pinidae</taxon>
        <taxon>Conifers II</taxon>
        <taxon>Cupressales</taxon>
        <taxon>Taxaceae</taxon>
        <taxon>Taxus</taxon>
    </lineage>
</organism>
<dbReference type="AlphaFoldDB" id="A0AA38BYX5"/>
<feature type="compositionally biased region" description="Polar residues" evidence="1">
    <location>
        <begin position="34"/>
        <end position="45"/>
    </location>
</feature>
<feature type="region of interest" description="Disordered" evidence="1">
    <location>
        <begin position="1"/>
        <end position="53"/>
    </location>
</feature>
<protein>
    <submittedName>
        <fullName evidence="2">Uncharacterized protein</fullName>
    </submittedName>
</protein>
<name>A0AA38BYX5_TAXCH</name>
<gene>
    <name evidence="2" type="ORF">KI387_041785</name>
</gene>
<evidence type="ECO:0000313" key="2">
    <source>
        <dbReference type="EMBL" id="KAH9291126.1"/>
    </source>
</evidence>
<keyword evidence="3" id="KW-1185">Reference proteome</keyword>
<feature type="non-terminal residue" evidence="2">
    <location>
        <position position="145"/>
    </location>
</feature>
<evidence type="ECO:0000256" key="1">
    <source>
        <dbReference type="SAM" id="MobiDB-lite"/>
    </source>
</evidence>
<reference evidence="2 3" key="1">
    <citation type="journal article" date="2021" name="Nat. Plants">
        <title>The Taxus genome provides insights into paclitaxel biosynthesis.</title>
        <authorList>
            <person name="Xiong X."/>
            <person name="Gou J."/>
            <person name="Liao Q."/>
            <person name="Li Y."/>
            <person name="Zhou Q."/>
            <person name="Bi G."/>
            <person name="Li C."/>
            <person name="Du R."/>
            <person name="Wang X."/>
            <person name="Sun T."/>
            <person name="Guo L."/>
            <person name="Liang H."/>
            <person name="Lu P."/>
            <person name="Wu Y."/>
            <person name="Zhang Z."/>
            <person name="Ro D.K."/>
            <person name="Shang Y."/>
            <person name="Huang S."/>
            <person name="Yan J."/>
        </authorList>
    </citation>
    <scope>NUCLEOTIDE SEQUENCE [LARGE SCALE GENOMIC DNA]</scope>
    <source>
        <strain evidence="2">Ta-2019</strain>
    </source>
</reference>
<feature type="non-terminal residue" evidence="2">
    <location>
        <position position="1"/>
    </location>
</feature>
<dbReference type="EMBL" id="JAHRHJ020003811">
    <property type="protein sequence ID" value="KAH9291126.1"/>
    <property type="molecule type" value="Genomic_DNA"/>
</dbReference>